<dbReference type="EMBL" id="CP046056">
    <property type="protein sequence ID" value="QQD24936.1"/>
    <property type="molecule type" value="Genomic_DNA"/>
</dbReference>
<dbReference type="GO" id="GO:0016884">
    <property type="term" value="F:carbon-nitrogen ligase activity, with glutamine as amido-N-donor"/>
    <property type="evidence" value="ECO:0007669"/>
    <property type="project" value="InterPro"/>
</dbReference>
<dbReference type="KEGG" id="vcw:GJQ55_10835"/>
<dbReference type="Proteomes" id="UP000596074">
    <property type="component" value="Chromosome"/>
</dbReference>
<dbReference type="InterPro" id="IPR003789">
    <property type="entry name" value="Asn/Gln_tRNA_amidoTrase-B-like"/>
</dbReference>
<dbReference type="InterPro" id="IPR019004">
    <property type="entry name" value="YqeY/Aim41"/>
</dbReference>
<evidence type="ECO:0000313" key="2">
    <source>
        <dbReference type="Proteomes" id="UP000596074"/>
    </source>
</evidence>
<name>A0A9E8FTA9_9GAMM</name>
<dbReference type="InterPro" id="IPR023168">
    <property type="entry name" value="GatB_Yqey_C_2"/>
</dbReference>
<organism evidence="1 2">
    <name type="scientific">Venatoribacter cucullus</name>
    <dbReference type="NCBI Taxonomy" id="2661630"/>
    <lineage>
        <taxon>Bacteria</taxon>
        <taxon>Pseudomonadati</taxon>
        <taxon>Pseudomonadota</taxon>
        <taxon>Gammaproteobacteria</taxon>
        <taxon>Oceanospirillales</taxon>
        <taxon>Oceanospirillaceae</taxon>
        <taxon>Venatoribacter</taxon>
    </lineage>
</organism>
<dbReference type="SUPFAM" id="SSF89095">
    <property type="entry name" value="GatB/YqeY motif"/>
    <property type="match status" value="1"/>
</dbReference>
<evidence type="ECO:0000313" key="1">
    <source>
        <dbReference type="EMBL" id="QQD24936.1"/>
    </source>
</evidence>
<reference evidence="1 2" key="1">
    <citation type="submission" date="2019-11" db="EMBL/GenBank/DDBJ databases">
        <title>Venatorbacter sp. nov. a predator of Campylobacter and other Gram-negative bacteria.</title>
        <authorList>
            <person name="Saeedi A."/>
            <person name="Cummings N.J."/>
            <person name="Connerton I.F."/>
            <person name="Connerton P.L."/>
        </authorList>
    </citation>
    <scope>NUCLEOTIDE SEQUENCE [LARGE SCALE GENOMIC DNA]</scope>
    <source>
        <strain evidence="1">XL5</strain>
    </source>
</reference>
<dbReference type="RefSeq" id="WP_228344998.1">
    <property type="nucleotide sequence ID" value="NZ_CP045550.1"/>
</dbReference>
<dbReference type="InterPro" id="IPR042184">
    <property type="entry name" value="YqeY/Aim41_N"/>
</dbReference>
<protein>
    <submittedName>
        <fullName evidence="1">GatB/YqeY domain-containing protein</fullName>
    </submittedName>
</protein>
<dbReference type="AlphaFoldDB" id="A0A9E8FTA9"/>
<dbReference type="Gene3D" id="1.10.10.410">
    <property type="match status" value="1"/>
</dbReference>
<proteinExistence type="predicted"/>
<gene>
    <name evidence="1" type="ORF">GJQ55_10835</name>
</gene>
<keyword evidence="2" id="KW-1185">Reference proteome</keyword>
<dbReference type="PANTHER" id="PTHR28055:SF1">
    <property type="entry name" value="ALTERED INHERITANCE OF MITOCHONDRIA PROTEIN 41, MITOCHONDRIAL"/>
    <property type="match status" value="1"/>
</dbReference>
<dbReference type="Pfam" id="PF09424">
    <property type="entry name" value="YqeY"/>
    <property type="match status" value="1"/>
</dbReference>
<accession>A0A9E8FTA9</accession>
<dbReference type="PANTHER" id="PTHR28055">
    <property type="entry name" value="ALTERED INHERITANCE OF MITOCHONDRIA PROTEIN 41, MITOCHONDRIAL"/>
    <property type="match status" value="1"/>
</dbReference>
<dbReference type="Gene3D" id="1.10.1510.10">
    <property type="entry name" value="Uncharacterised protein YqeY/AIM41 PF09424, N-terminal domain"/>
    <property type="match status" value="1"/>
</dbReference>
<sequence length="148" mass="16407">MSTLVANIKEAVKAAMRAKEKERLNALRLITSEFKRVEVDERIEIDDARALVILDKMLKQRRDSLAQYQAAGRDDLAAVEQFEMNVISEYMPEPLSDDELAKLVADAIAQSGAASMQDMGKVMGILKPQVQGRADMAQISQQVKSQLG</sequence>